<reference evidence="2" key="1">
    <citation type="submission" date="2021-06" db="EMBL/GenBank/DDBJ databases">
        <title>Parelaphostrongylus tenuis whole genome reference sequence.</title>
        <authorList>
            <person name="Garwood T.J."/>
            <person name="Larsen P.A."/>
            <person name="Fountain-Jones N.M."/>
            <person name="Garbe J.R."/>
            <person name="Macchietto M.G."/>
            <person name="Kania S.A."/>
            <person name="Gerhold R.W."/>
            <person name="Richards J.E."/>
            <person name="Wolf T.M."/>
        </authorList>
    </citation>
    <scope>NUCLEOTIDE SEQUENCE</scope>
    <source>
        <strain evidence="2">MNPRO001-30</strain>
        <tissue evidence="2">Meninges</tissue>
    </source>
</reference>
<dbReference type="InterPro" id="IPR041426">
    <property type="entry name" value="Mos1_HTH"/>
</dbReference>
<dbReference type="EMBL" id="JAHQIW010005239">
    <property type="protein sequence ID" value="KAJ1365334.1"/>
    <property type="molecule type" value="Genomic_DNA"/>
</dbReference>
<comment type="caution">
    <text evidence="2">The sequence shown here is derived from an EMBL/GenBank/DDBJ whole genome shotgun (WGS) entry which is preliminary data.</text>
</comment>
<evidence type="ECO:0000259" key="1">
    <source>
        <dbReference type="Pfam" id="PF17906"/>
    </source>
</evidence>
<dbReference type="Proteomes" id="UP001196413">
    <property type="component" value="Unassembled WGS sequence"/>
</dbReference>
<dbReference type="SUPFAM" id="SSF50978">
    <property type="entry name" value="WD40 repeat-like"/>
    <property type="match status" value="1"/>
</dbReference>
<organism evidence="2 3">
    <name type="scientific">Parelaphostrongylus tenuis</name>
    <name type="common">Meningeal worm</name>
    <dbReference type="NCBI Taxonomy" id="148309"/>
    <lineage>
        <taxon>Eukaryota</taxon>
        <taxon>Metazoa</taxon>
        <taxon>Ecdysozoa</taxon>
        <taxon>Nematoda</taxon>
        <taxon>Chromadorea</taxon>
        <taxon>Rhabditida</taxon>
        <taxon>Rhabditina</taxon>
        <taxon>Rhabditomorpha</taxon>
        <taxon>Strongyloidea</taxon>
        <taxon>Metastrongylidae</taxon>
        <taxon>Parelaphostrongylus</taxon>
    </lineage>
</organism>
<name>A0AAD5QX20_PARTN</name>
<evidence type="ECO:0000313" key="3">
    <source>
        <dbReference type="Proteomes" id="UP001196413"/>
    </source>
</evidence>
<accession>A0AAD5QX20</accession>
<dbReference type="Gene3D" id="2.130.10.10">
    <property type="entry name" value="YVTN repeat-like/Quinoprotein amine dehydrogenase"/>
    <property type="match status" value="1"/>
</dbReference>
<dbReference type="InterPro" id="IPR015943">
    <property type="entry name" value="WD40/YVTN_repeat-like_dom_sf"/>
</dbReference>
<gene>
    <name evidence="2" type="ORF">KIN20_025603</name>
</gene>
<keyword evidence="3" id="KW-1185">Reference proteome</keyword>
<dbReference type="Gene3D" id="1.10.10.1450">
    <property type="match status" value="1"/>
</dbReference>
<proteinExistence type="predicted"/>
<feature type="domain" description="Mos1 transposase HTH" evidence="1">
    <location>
        <begin position="13"/>
        <end position="53"/>
    </location>
</feature>
<sequence length="212" mass="23950">MELSWERISLLFMHEWRVRENASEATRKIIGPWGDDADAERTAMNWFAKFRIGENSLENQSRSGRSQEALVILRTASLAFSPGHHFCMSRKRIFSRVSFIFEQVAHSVSVFGLACSPCGQSKPTASGDRIVKIWNASGKALDKTITFGDPAVDNQQGHVRKCPQSSNKGITTLAMRDCKEWLITLDFEAKTFAGILKLVSRNEFLVLFINHR</sequence>
<dbReference type="Pfam" id="PF17906">
    <property type="entry name" value="HTH_48"/>
    <property type="match status" value="1"/>
</dbReference>
<protein>
    <recommendedName>
        <fullName evidence="1">Mos1 transposase HTH domain-containing protein</fullName>
    </recommendedName>
</protein>
<dbReference type="AlphaFoldDB" id="A0AAD5QX20"/>
<dbReference type="InterPro" id="IPR036322">
    <property type="entry name" value="WD40_repeat_dom_sf"/>
</dbReference>
<evidence type="ECO:0000313" key="2">
    <source>
        <dbReference type="EMBL" id="KAJ1365334.1"/>
    </source>
</evidence>